<dbReference type="OrthoDB" id="2236631at2"/>
<comment type="caution">
    <text evidence="1">The sequence shown here is derived from an EMBL/GenBank/DDBJ whole genome shotgun (WGS) entry which is preliminary data.</text>
</comment>
<evidence type="ECO:0000313" key="2">
    <source>
        <dbReference type="Proteomes" id="UP000265801"/>
    </source>
</evidence>
<organism evidence="1 2">
    <name type="scientific">Bacillus salacetis</name>
    <dbReference type="NCBI Taxonomy" id="2315464"/>
    <lineage>
        <taxon>Bacteria</taxon>
        <taxon>Bacillati</taxon>
        <taxon>Bacillota</taxon>
        <taxon>Bacilli</taxon>
        <taxon>Bacillales</taxon>
        <taxon>Bacillaceae</taxon>
        <taxon>Bacillus</taxon>
    </lineage>
</organism>
<evidence type="ECO:0008006" key="3">
    <source>
        <dbReference type="Google" id="ProtNLM"/>
    </source>
</evidence>
<proteinExistence type="predicted"/>
<reference evidence="1 2" key="1">
    <citation type="submission" date="2018-09" db="EMBL/GenBank/DDBJ databases">
        <title>Bacillus saliacetes sp. nov., isolated from Thai shrimp paste (Ka-pi).</title>
        <authorList>
            <person name="Daroonpunt R."/>
            <person name="Tanasupawat S."/>
            <person name="Yiamsombut S."/>
        </authorList>
    </citation>
    <scope>NUCLEOTIDE SEQUENCE [LARGE SCALE GENOMIC DNA]</scope>
    <source>
        <strain evidence="1 2">SKP7-4</strain>
    </source>
</reference>
<dbReference type="Proteomes" id="UP000265801">
    <property type="component" value="Unassembled WGS sequence"/>
</dbReference>
<dbReference type="AlphaFoldDB" id="A0A3A1QU35"/>
<evidence type="ECO:0000313" key="1">
    <source>
        <dbReference type="EMBL" id="RIW30385.1"/>
    </source>
</evidence>
<gene>
    <name evidence="1" type="ORF">D3H55_16740</name>
</gene>
<name>A0A3A1QU35_9BACI</name>
<sequence>MENNPTAKEIAKSIVRKIKGYFGNKTGSFSIYDLTDDPYSMFNITFDAYNYFFVTFSYNRGSIGCSISQGQYGLELKNSQQWYDSADWDIFLKELQDQLELRIPDKFLESTGWK</sequence>
<protein>
    <recommendedName>
        <fullName evidence="3">DUF4304 domain-containing protein</fullName>
    </recommendedName>
</protein>
<keyword evidence="2" id="KW-1185">Reference proteome</keyword>
<dbReference type="EMBL" id="QXIR01000026">
    <property type="protein sequence ID" value="RIW30385.1"/>
    <property type="molecule type" value="Genomic_DNA"/>
</dbReference>
<dbReference type="RefSeq" id="WP_119548469.1">
    <property type="nucleotide sequence ID" value="NZ_QXIR01000026.1"/>
</dbReference>
<accession>A0A3A1QU35</accession>